<name>A0A8H4UB41_9HYPO</name>
<keyword evidence="2" id="KW-1185">Reference proteome</keyword>
<evidence type="ECO:0000313" key="1">
    <source>
        <dbReference type="EMBL" id="KAF4972959.1"/>
    </source>
</evidence>
<comment type="caution">
    <text evidence="1">The sequence shown here is derived from an EMBL/GenBank/DDBJ whole genome shotgun (WGS) entry which is preliminary data.</text>
</comment>
<proteinExistence type="predicted"/>
<dbReference type="Proteomes" id="UP000635477">
    <property type="component" value="Unassembled WGS sequence"/>
</dbReference>
<reference evidence="1" key="2">
    <citation type="submission" date="2020-05" db="EMBL/GenBank/DDBJ databases">
        <authorList>
            <person name="Kim H.-S."/>
            <person name="Proctor R.H."/>
            <person name="Brown D.W."/>
        </authorList>
    </citation>
    <scope>NUCLEOTIDE SEQUENCE</scope>
    <source>
        <strain evidence="1">NRRL 22465</strain>
    </source>
</reference>
<accession>A0A8H4UB41</accession>
<dbReference type="AlphaFoldDB" id="A0A8H4UB41"/>
<sequence>MLILSPSLLPLMSPLSLPSFRLSPRASHAMASSQTLTHLGDRAARCWNRFFRTIMTCQARRAGTLGRKERASGRPMLATAVMIAEALRDSPGEVEADSYATDAVFHSDTGACGYKATGDVSATAQGIQVISSEDLVWYLWPFEHLAWQLSVQRGI</sequence>
<dbReference type="EMBL" id="JABEYC010000882">
    <property type="protein sequence ID" value="KAF4972959.1"/>
    <property type="molecule type" value="Genomic_DNA"/>
</dbReference>
<gene>
    <name evidence="1" type="ORF">FZEAL_9459</name>
</gene>
<reference evidence="1" key="1">
    <citation type="journal article" date="2020" name="BMC Genomics">
        <title>Correction to: Identification and distribution of gene clusters required for synthesis of sphingolipid metabolism inhibitors in diverse species of the filamentous fungus Fusarium.</title>
        <authorList>
            <person name="Kim H.S."/>
            <person name="Lohmar J.M."/>
            <person name="Busman M."/>
            <person name="Brown D.W."/>
            <person name="Naumann T.A."/>
            <person name="Divon H.H."/>
            <person name="Lysoe E."/>
            <person name="Uhlig S."/>
            <person name="Proctor R.H."/>
        </authorList>
    </citation>
    <scope>NUCLEOTIDE SEQUENCE</scope>
    <source>
        <strain evidence="1">NRRL 22465</strain>
    </source>
</reference>
<protein>
    <submittedName>
        <fullName evidence="1">Uncharacterized protein</fullName>
    </submittedName>
</protein>
<organism evidence="1 2">
    <name type="scientific">Fusarium zealandicum</name>
    <dbReference type="NCBI Taxonomy" id="1053134"/>
    <lineage>
        <taxon>Eukaryota</taxon>
        <taxon>Fungi</taxon>
        <taxon>Dikarya</taxon>
        <taxon>Ascomycota</taxon>
        <taxon>Pezizomycotina</taxon>
        <taxon>Sordariomycetes</taxon>
        <taxon>Hypocreomycetidae</taxon>
        <taxon>Hypocreales</taxon>
        <taxon>Nectriaceae</taxon>
        <taxon>Fusarium</taxon>
        <taxon>Fusarium staphyleae species complex</taxon>
    </lineage>
</organism>
<evidence type="ECO:0000313" key="2">
    <source>
        <dbReference type="Proteomes" id="UP000635477"/>
    </source>
</evidence>